<evidence type="ECO:0000313" key="1">
    <source>
        <dbReference type="EMBL" id="KAG6475930.1"/>
    </source>
</evidence>
<evidence type="ECO:0000313" key="2">
    <source>
        <dbReference type="Proteomes" id="UP000734854"/>
    </source>
</evidence>
<protein>
    <submittedName>
        <fullName evidence="1">Uncharacterized protein</fullName>
    </submittedName>
</protein>
<dbReference type="EMBL" id="JACMSC010000018">
    <property type="protein sequence ID" value="KAG6475930.1"/>
    <property type="molecule type" value="Genomic_DNA"/>
</dbReference>
<sequence length="130" mass="14478">MPQSSWNHARPPSEACDGCPNPNPVAASPAVDVSGALLLVLGYLRLPEWLAFQGVSRLFRDSLSFAMSPRKHFLVWNHIPPSSELSPWFLMSVTPNPPLHVPGCMQLSADGVVRILKWHYELKGRLKILK</sequence>
<reference evidence="1 2" key="1">
    <citation type="submission" date="2020-08" db="EMBL/GenBank/DDBJ databases">
        <title>Plant Genome Project.</title>
        <authorList>
            <person name="Zhang R.-G."/>
        </authorList>
    </citation>
    <scope>NUCLEOTIDE SEQUENCE [LARGE SCALE GENOMIC DNA]</scope>
    <source>
        <tissue evidence="1">Rhizome</tissue>
    </source>
</reference>
<organism evidence="1 2">
    <name type="scientific">Zingiber officinale</name>
    <name type="common">Ginger</name>
    <name type="synonym">Amomum zingiber</name>
    <dbReference type="NCBI Taxonomy" id="94328"/>
    <lineage>
        <taxon>Eukaryota</taxon>
        <taxon>Viridiplantae</taxon>
        <taxon>Streptophyta</taxon>
        <taxon>Embryophyta</taxon>
        <taxon>Tracheophyta</taxon>
        <taxon>Spermatophyta</taxon>
        <taxon>Magnoliopsida</taxon>
        <taxon>Liliopsida</taxon>
        <taxon>Zingiberales</taxon>
        <taxon>Zingiberaceae</taxon>
        <taxon>Zingiber</taxon>
    </lineage>
</organism>
<proteinExistence type="predicted"/>
<name>A0A8J5EX18_ZINOF</name>
<accession>A0A8J5EX18</accession>
<comment type="caution">
    <text evidence="1">The sequence shown here is derived from an EMBL/GenBank/DDBJ whole genome shotgun (WGS) entry which is preliminary data.</text>
</comment>
<dbReference type="AlphaFoldDB" id="A0A8J5EX18"/>
<keyword evidence="2" id="KW-1185">Reference proteome</keyword>
<gene>
    <name evidence="1" type="ORF">ZIOFF_065161</name>
</gene>
<dbReference type="Proteomes" id="UP000734854">
    <property type="component" value="Unassembled WGS sequence"/>
</dbReference>